<feature type="compositionally biased region" description="Acidic residues" evidence="6">
    <location>
        <begin position="299"/>
        <end position="316"/>
    </location>
</feature>
<dbReference type="Gene3D" id="3.30.160.60">
    <property type="entry name" value="Classic Zinc Finger"/>
    <property type="match status" value="2"/>
</dbReference>
<dbReference type="SUPFAM" id="SSF57667">
    <property type="entry name" value="beta-beta-alpha zinc fingers"/>
    <property type="match status" value="2"/>
</dbReference>
<sequence length="1048" mass="112821">MFFHYMHSNMHALTLNGDLILFSFQLQDDVSTLHPDQWQLSEASSDSDHGLEASPDGVSSQSQVLQLLPSQRSHVCWECGEGFTTLHNLLEHFQGHKTAGRCHLCQVTFRQGTSLALHLENAHRQGSLACPFTGCGAQPRNRWHLNQHLEMCHAGKCVGAVVAVEEEVMEEEEQLTEAGQSCAPERHLQPSVVCDHAYHMPENMDQVRTDHTYNDRHKTTGPADMGQQYDTPSVNQRKHQPVASSNTQQRCMNSSAGQAKVVKVEEGFLEECAPIQWDEDEDFAEEEVGKGSETSCSTEGDESDEDFDDDDCEDGSSDSLPPGDSLYVPEHGLSSASDSGSDSETDSLSSDCSDYNSYLKSDMYMPYKKQPDTKPVVKPSPAITTSQTGRKCPHCGLGPFLDLRPHMTRCCLRGPDKCMKCWKAYGHSMDFICVVCKETFSGWASCKKHICTVNAPAVSSAQNRPASNGQPAEPKRPASCFTLTPAQFSKIVSLLPPGVIYTQAQPTIVTQTRALSSAGFTVVHNNRTVNVVSPASPLVIQNAGQVSPQVATKLPPCPSAPGGSDSTFSVVKIIVPKNKGPAGNLAIPANSNAIVPASQTAAGSEGVTPAPSQIVSSPSTQAVNQLASPPVLFRLPGPLPLPAPTALPAPRQRGAASAVLVCGQASGRAPVPSTAHNQGPVRVAAPTVACSTAPAQSMSTIAGMMFRIPGPDLSKAVFVPNHSLGATKPCVGHLVPMPSAGGKPGVVPAQLAVLPQRCPAPPPVTVSGAAGHHVSSQASSAVPSQVSVSNTVCTKTSSTSLLPPQASVTHSTTVFVSANLPPSVRPPSVKMAASAPIQAAPNAVSVTPRRPIQPAPTCSSSLSATGVPQLKILFMFLNQSRELAQEQRKRTRWHYKSIFTCRQCGAISRQPSLGVLHRYRHLVAGKRRQQGRHYRCRCGRRFQARLHLLRHQMVHAEATRYICGPCGDTFEGARQLARHKVTCLRLMERSNHLDCCKPFVCSCGLRFVRPSALLWHKLNNSRHRDGKARNTKVPCQSQPDVKHELMAT</sequence>
<evidence type="ECO:0000256" key="3">
    <source>
        <dbReference type="ARBA" id="ARBA00022771"/>
    </source>
</evidence>
<dbReference type="SMART" id="SM00355">
    <property type="entry name" value="ZnF_C2H2"/>
    <property type="match status" value="8"/>
</dbReference>
<organism evidence="8 9">
    <name type="scientific">Coilia grayii</name>
    <name type="common">Gray's grenadier anchovy</name>
    <dbReference type="NCBI Taxonomy" id="363190"/>
    <lineage>
        <taxon>Eukaryota</taxon>
        <taxon>Metazoa</taxon>
        <taxon>Chordata</taxon>
        <taxon>Craniata</taxon>
        <taxon>Vertebrata</taxon>
        <taxon>Euteleostomi</taxon>
        <taxon>Actinopterygii</taxon>
        <taxon>Neopterygii</taxon>
        <taxon>Teleostei</taxon>
        <taxon>Clupei</taxon>
        <taxon>Clupeiformes</taxon>
        <taxon>Clupeoidei</taxon>
        <taxon>Engraulidae</taxon>
        <taxon>Coilinae</taxon>
        <taxon>Coilia</taxon>
    </lineage>
</organism>
<keyword evidence="9" id="KW-1185">Reference proteome</keyword>
<evidence type="ECO:0000256" key="5">
    <source>
        <dbReference type="PROSITE-ProRule" id="PRU00042"/>
    </source>
</evidence>
<keyword evidence="3 5" id="KW-0863">Zinc-finger</keyword>
<dbReference type="PROSITE" id="PS00028">
    <property type="entry name" value="ZINC_FINGER_C2H2_1"/>
    <property type="match status" value="2"/>
</dbReference>
<dbReference type="InterPro" id="IPR013087">
    <property type="entry name" value="Znf_C2H2_type"/>
</dbReference>
<comment type="caution">
    <text evidence="8">The sequence shown here is derived from an EMBL/GenBank/DDBJ whole genome shotgun (WGS) entry which is preliminary data.</text>
</comment>
<reference evidence="8 9" key="1">
    <citation type="submission" date="2024-09" db="EMBL/GenBank/DDBJ databases">
        <title>A chromosome-level genome assembly of Gray's grenadier anchovy, Coilia grayii.</title>
        <authorList>
            <person name="Fu Z."/>
        </authorList>
    </citation>
    <scope>NUCLEOTIDE SEQUENCE [LARGE SCALE GENOMIC DNA]</scope>
    <source>
        <strain evidence="8">G4</strain>
        <tissue evidence="8">Muscle</tissue>
    </source>
</reference>
<dbReference type="Proteomes" id="UP001591681">
    <property type="component" value="Unassembled WGS sequence"/>
</dbReference>
<protein>
    <recommendedName>
        <fullName evidence="7">C2H2-type domain-containing protein</fullName>
    </recommendedName>
</protein>
<feature type="compositionally biased region" description="Low complexity" evidence="6">
    <location>
        <begin position="317"/>
        <end position="326"/>
    </location>
</feature>
<dbReference type="InterPro" id="IPR036236">
    <property type="entry name" value="Znf_C2H2_sf"/>
</dbReference>
<evidence type="ECO:0000256" key="6">
    <source>
        <dbReference type="SAM" id="MobiDB-lite"/>
    </source>
</evidence>
<dbReference type="GO" id="GO:0008270">
    <property type="term" value="F:zinc ion binding"/>
    <property type="evidence" value="ECO:0007669"/>
    <property type="project" value="UniProtKB-KW"/>
</dbReference>
<feature type="compositionally biased region" description="Acidic residues" evidence="6">
    <location>
        <begin position="277"/>
        <end position="286"/>
    </location>
</feature>
<evidence type="ECO:0000256" key="4">
    <source>
        <dbReference type="ARBA" id="ARBA00022833"/>
    </source>
</evidence>
<evidence type="ECO:0000313" key="9">
    <source>
        <dbReference type="Proteomes" id="UP001591681"/>
    </source>
</evidence>
<evidence type="ECO:0000259" key="7">
    <source>
        <dbReference type="PROSITE" id="PS50157"/>
    </source>
</evidence>
<evidence type="ECO:0000256" key="1">
    <source>
        <dbReference type="ARBA" id="ARBA00022723"/>
    </source>
</evidence>
<feature type="region of interest" description="Disordered" evidence="6">
    <location>
        <begin position="212"/>
        <end position="251"/>
    </location>
</feature>
<evidence type="ECO:0000256" key="2">
    <source>
        <dbReference type="ARBA" id="ARBA00022737"/>
    </source>
</evidence>
<feature type="compositionally biased region" description="Polar residues" evidence="6">
    <location>
        <begin position="242"/>
        <end position="251"/>
    </location>
</feature>
<dbReference type="AlphaFoldDB" id="A0ABD1JAW2"/>
<gene>
    <name evidence="8" type="ORF">ACEWY4_019838</name>
</gene>
<accession>A0ABD1JAW2</accession>
<feature type="domain" description="C2H2-type" evidence="7">
    <location>
        <begin position="934"/>
        <end position="960"/>
    </location>
</feature>
<feature type="region of interest" description="Disordered" evidence="6">
    <location>
        <begin position="1024"/>
        <end position="1048"/>
    </location>
</feature>
<keyword evidence="1" id="KW-0479">Metal-binding</keyword>
<dbReference type="EMBL" id="JBHFQA010000017">
    <property type="protein sequence ID" value="KAL2084320.1"/>
    <property type="molecule type" value="Genomic_DNA"/>
</dbReference>
<dbReference type="PROSITE" id="PS50157">
    <property type="entry name" value="ZINC_FINGER_C2H2_2"/>
    <property type="match status" value="3"/>
</dbReference>
<keyword evidence="4" id="KW-0862">Zinc</keyword>
<name>A0ABD1JAW2_9TELE</name>
<dbReference type="PANTHER" id="PTHR24408:SF58">
    <property type="entry name" value="TRANSCRIPTION FACTOR (TFIIIA), PUTATIVE (AFU_ORTHOLOGUE AFUA_1G05150)-RELATED"/>
    <property type="match status" value="1"/>
</dbReference>
<evidence type="ECO:0000313" key="8">
    <source>
        <dbReference type="EMBL" id="KAL2084320.1"/>
    </source>
</evidence>
<proteinExistence type="predicted"/>
<keyword evidence="2" id="KW-0677">Repeat</keyword>
<feature type="region of interest" description="Disordered" evidence="6">
    <location>
        <begin position="273"/>
        <end position="352"/>
    </location>
</feature>
<feature type="domain" description="C2H2-type" evidence="7">
    <location>
        <begin position="961"/>
        <end position="990"/>
    </location>
</feature>
<dbReference type="PANTHER" id="PTHR24408">
    <property type="entry name" value="ZINC FINGER PROTEIN"/>
    <property type="match status" value="1"/>
</dbReference>
<feature type="compositionally biased region" description="Low complexity" evidence="6">
    <location>
        <begin position="334"/>
        <end position="352"/>
    </location>
</feature>
<feature type="domain" description="C2H2-type" evidence="7">
    <location>
        <begin position="74"/>
        <end position="96"/>
    </location>
</feature>